<protein>
    <recommendedName>
        <fullName evidence="1">Nitrogen permease regulator 3</fullName>
    </recommendedName>
    <alternativeName>
        <fullName evidence="1">Required for meiotic nuclear division protein 11</fullName>
    </alternativeName>
</protein>
<dbReference type="GO" id="GO:0010508">
    <property type="term" value="P:positive regulation of autophagy"/>
    <property type="evidence" value="ECO:0007669"/>
    <property type="project" value="TreeGrafter"/>
</dbReference>
<dbReference type="GO" id="GO:0005774">
    <property type="term" value="C:vacuolar membrane"/>
    <property type="evidence" value="ECO:0007669"/>
    <property type="project" value="UniProtKB-SubCell"/>
</dbReference>
<organism evidence="3 4">
    <name type="scientific">Salinomyces thailandicus</name>
    <dbReference type="NCBI Taxonomy" id="706561"/>
    <lineage>
        <taxon>Eukaryota</taxon>
        <taxon>Fungi</taxon>
        <taxon>Dikarya</taxon>
        <taxon>Ascomycota</taxon>
        <taxon>Pezizomycotina</taxon>
        <taxon>Dothideomycetes</taxon>
        <taxon>Dothideomycetidae</taxon>
        <taxon>Mycosphaerellales</taxon>
        <taxon>Teratosphaeriaceae</taxon>
        <taxon>Salinomyces</taxon>
    </lineage>
</organism>
<dbReference type="GO" id="GO:1904262">
    <property type="term" value="P:negative regulation of TORC1 signaling"/>
    <property type="evidence" value="ECO:0007669"/>
    <property type="project" value="TreeGrafter"/>
</dbReference>
<dbReference type="InterPro" id="IPR005365">
    <property type="entry name" value="Npr3"/>
</dbReference>
<keyword evidence="4" id="KW-1185">Reference proteome</keyword>
<keyword evidence="1" id="KW-0469">Meiosis</keyword>
<comment type="function">
    <text evidence="1">Mediates inactivation of the TORC1 complex in response to amino acid starvation. Required for meiotic nuclear division.</text>
</comment>
<comment type="caution">
    <text evidence="3">The sequence shown here is derived from an EMBL/GenBank/DDBJ whole genome shotgun (WGS) entry which is preliminary data.</text>
</comment>
<dbReference type="PANTHER" id="PTHR13153:SF5">
    <property type="entry name" value="GATOR COMPLEX PROTEIN NPRL3"/>
    <property type="match status" value="1"/>
</dbReference>
<gene>
    <name evidence="3" type="ORF">B0A50_08122</name>
</gene>
<feature type="region of interest" description="Disordered" evidence="2">
    <location>
        <begin position="26"/>
        <end position="98"/>
    </location>
</feature>
<sequence length="664" mass="73565">MDPVSHVKSTRGLVAILLVTRSRPGPKLVFHYPTQPDRFANASRDGQQDDSDSDLESDDDDEASIRRKTRFHTGSKDQHEASDGLEDPPPSNGHRPETERILGHSLESLEKLLSPGRWSDRKKFEVCLDGLTFVGHPVHASQEGNWTLRSHEERFDRGGYGDDEEEQAVSSTRAKRASANSSDPVPEANVADITITEPEPMGKGERDFTHIADSFESKGVASLGTSYNSASTASGIVTEQIQMFHVVFVLGPESQQQAMVVYESFAKKLSRALLYCQRQSSYVATESRKMLALKAKAKQAEMAGKELPIRTVEHSELAWALKEVYESFSTGAVARIRLNGMQMSLQPPASHTSDDNDSEPRTPGPHNALLLLEDKESLLRQLPPTETASPLAYFLREHTPTKTLQKHATTLSLPFTDLIYLSQHLLQWRKARLLPTPLHPRNLYTTRPEAPVERIPELAAVYARQFPGLPPLPQMLKMLSGRPMQYGVLIPSREHRAAYMEILAFLVGEGFVVQLKTHGWLRAPPSGEEKVEQDGIGLDGWREEAGSRGSELSSAAEEDEPHEPHSRPDAATIKPLPIDSNHPQHRIILDPTDPSPDNTALLDAVREALEGTEVSENLELLLPYLDGKHVLEEVAAREGVKRALVGEWLGVLGSRGCLDGFRCV</sequence>
<evidence type="ECO:0000313" key="4">
    <source>
        <dbReference type="Proteomes" id="UP000308549"/>
    </source>
</evidence>
<comment type="similarity">
    <text evidence="1">Belongs to the NPR3 family.</text>
</comment>
<keyword evidence="1" id="KW-0732">Signal</keyword>
<dbReference type="Pfam" id="PF03666">
    <property type="entry name" value="NPR3"/>
    <property type="match status" value="1"/>
</dbReference>
<evidence type="ECO:0000313" key="3">
    <source>
        <dbReference type="EMBL" id="TKA22253.1"/>
    </source>
</evidence>
<dbReference type="GO" id="GO:1990130">
    <property type="term" value="C:GATOR1 complex"/>
    <property type="evidence" value="ECO:0007669"/>
    <property type="project" value="TreeGrafter"/>
</dbReference>
<evidence type="ECO:0000256" key="2">
    <source>
        <dbReference type="SAM" id="MobiDB-lite"/>
    </source>
</evidence>
<dbReference type="GO" id="GO:0038202">
    <property type="term" value="P:TORC1 signaling"/>
    <property type="evidence" value="ECO:0007669"/>
    <property type="project" value="TreeGrafter"/>
</dbReference>
<proteinExistence type="inferred from homology"/>
<dbReference type="GO" id="GO:0034198">
    <property type="term" value="P:cellular response to amino acid starvation"/>
    <property type="evidence" value="ECO:0007669"/>
    <property type="project" value="TreeGrafter"/>
</dbReference>
<dbReference type="EMBL" id="NAJL01000080">
    <property type="protein sequence ID" value="TKA22253.1"/>
    <property type="molecule type" value="Genomic_DNA"/>
</dbReference>
<evidence type="ECO:0000256" key="1">
    <source>
        <dbReference type="RuleBase" id="RU368069"/>
    </source>
</evidence>
<feature type="compositionally biased region" description="Acidic residues" evidence="2">
    <location>
        <begin position="48"/>
        <end position="62"/>
    </location>
</feature>
<accession>A0A4U0TK54</accession>
<feature type="compositionally biased region" description="Polar residues" evidence="2">
    <location>
        <begin position="168"/>
        <end position="183"/>
    </location>
</feature>
<reference evidence="3 4" key="1">
    <citation type="submission" date="2017-03" db="EMBL/GenBank/DDBJ databases">
        <title>Genomes of endolithic fungi from Antarctica.</title>
        <authorList>
            <person name="Coleine C."/>
            <person name="Masonjones S."/>
            <person name="Stajich J.E."/>
        </authorList>
    </citation>
    <scope>NUCLEOTIDE SEQUENCE [LARGE SCALE GENOMIC DNA]</scope>
    <source>
        <strain evidence="3 4">CCFEE 6315</strain>
    </source>
</reference>
<feature type="region of interest" description="Disordered" evidence="2">
    <location>
        <begin position="154"/>
        <end position="187"/>
    </location>
</feature>
<dbReference type="PANTHER" id="PTHR13153">
    <property type="entry name" value="CGTHBA PROTEIN -14 GENE PROTEIN"/>
    <property type="match status" value="1"/>
</dbReference>
<dbReference type="AlphaFoldDB" id="A0A4U0TK54"/>
<name>A0A4U0TK54_9PEZI</name>
<dbReference type="GO" id="GO:0051321">
    <property type="term" value="P:meiotic cell cycle"/>
    <property type="evidence" value="ECO:0007669"/>
    <property type="project" value="UniProtKB-UniRule"/>
</dbReference>
<comment type="subcellular location">
    <subcellularLocation>
        <location evidence="1">Vacuole membrane</location>
        <topology evidence="1">Peripheral membrane protein</topology>
    </subcellularLocation>
</comment>
<feature type="region of interest" description="Disordered" evidence="2">
    <location>
        <begin position="344"/>
        <end position="367"/>
    </location>
</feature>
<feature type="region of interest" description="Disordered" evidence="2">
    <location>
        <begin position="540"/>
        <end position="577"/>
    </location>
</feature>
<dbReference type="Proteomes" id="UP000308549">
    <property type="component" value="Unassembled WGS sequence"/>
</dbReference>
<dbReference type="OrthoDB" id="434783at2759"/>